<feature type="compositionally biased region" description="Low complexity" evidence="1">
    <location>
        <begin position="110"/>
        <end position="126"/>
    </location>
</feature>
<evidence type="ECO:0000256" key="2">
    <source>
        <dbReference type="SAM" id="Phobius"/>
    </source>
</evidence>
<feature type="transmembrane region" description="Helical" evidence="2">
    <location>
        <begin position="835"/>
        <end position="859"/>
    </location>
</feature>
<keyword evidence="2 3" id="KW-0812">Transmembrane</keyword>
<feature type="transmembrane region" description="Helical" evidence="2">
    <location>
        <begin position="697"/>
        <end position="722"/>
    </location>
</feature>
<organism evidence="3 4">
    <name type="scientific">Bodo saltans</name>
    <name type="common">Flagellated protozoan</name>
    <dbReference type="NCBI Taxonomy" id="75058"/>
    <lineage>
        <taxon>Eukaryota</taxon>
        <taxon>Discoba</taxon>
        <taxon>Euglenozoa</taxon>
        <taxon>Kinetoplastea</taxon>
        <taxon>Metakinetoplastina</taxon>
        <taxon>Eubodonida</taxon>
        <taxon>Bodonidae</taxon>
        <taxon>Bodo</taxon>
    </lineage>
</organism>
<dbReference type="SUPFAM" id="SSF48403">
    <property type="entry name" value="Ankyrin repeat"/>
    <property type="match status" value="1"/>
</dbReference>
<evidence type="ECO:0000313" key="4">
    <source>
        <dbReference type="Proteomes" id="UP000051952"/>
    </source>
</evidence>
<evidence type="ECO:0000256" key="1">
    <source>
        <dbReference type="SAM" id="MobiDB-lite"/>
    </source>
</evidence>
<gene>
    <name evidence="3" type="ORF">BSAL_72180</name>
</gene>
<feature type="region of interest" description="Disordered" evidence="1">
    <location>
        <begin position="471"/>
        <end position="490"/>
    </location>
</feature>
<name>A0A0S4IX53_BODSA</name>
<evidence type="ECO:0000313" key="3">
    <source>
        <dbReference type="EMBL" id="CUG06271.1"/>
    </source>
</evidence>
<dbReference type="VEuPathDB" id="TriTrypDB:BSAL_72180"/>
<feature type="region of interest" description="Disordered" evidence="1">
    <location>
        <begin position="101"/>
        <end position="152"/>
    </location>
</feature>
<feature type="compositionally biased region" description="Low complexity" evidence="1">
    <location>
        <begin position="143"/>
        <end position="152"/>
    </location>
</feature>
<feature type="region of interest" description="Disordered" evidence="1">
    <location>
        <begin position="162"/>
        <end position="181"/>
    </location>
</feature>
<proteinExistence type="predicted"/>
<keyword evidence="2" id="KW-0472">Membrane</keyword>
<feature type="transmembrane region" description="Helical" evidence="2">
    <location>
        <begin position="728"/>
        <end position="748"/>
    </location>
</feature>
<dbReference type="OrthoDB" id="263306at2759"/>
<accession>A0A0S4IX53</accession>
<dbReference type="EMBL" id="CYKH01000573">
    <property type="protein sequence ID" value="CUG06271.1"/>
    <property type="molecule type" value="Genomic_DNA"/>
</dbReference>
<dbReference type="Proteomes" id="UP000051952">
    <property type="component" value="Unassembled WGS sequence"/>
</dbReference>
<keyword evidence="2" id="KW-1133">Transmembrane helix</keyword>
<feature type="compositionally biased region" description="Gly residues" evidence="1">
    <location>
        <begin position="471"/>
        <end position="482"/>
    </location>
</feature>
<keyword evidence="4" id="KW-1185">Reference proteome</keyword>
<dbReference type="Gene3D" id="1.25.40.20">
    <property type="entry name" value="Ankyrin repeat-containing domain"/>
    <property type="match status" value="1"/>
</dbReference>
<reference evidence="4" key="1">
    <citation type="submission" date="2015-09" db="EMBL/GenBank/DDBJ databases">
        <authorList>
            <consortium name="Pathogen Informatics"/>
        </authorList>
    </citation>
    <scope>NUCLEOTIDE SEQUENCE [LARGE SCALE GENOMIC DNA]</scope>
    <source>
        <strain evidence="4">Lake Konstanz</strain>
    </source>
</reference>
<feature type="compositionally biased region" description="Low complexity" evidence="1">
    <location>
        <begin position="165"/>
        <end position="181"/>
    </location>
</feature>
<dbReference type="InterPro" id="IPR036770">
    <property type="entry name" value="Ankyrin_rpt-contain_sf"/>
</dbReference>
<dbReference type="AlphaFoldDB" id="A0A0S4IX53"/>
<sequence length="975" mass="104004">MSSLETPNILESGELFRSPDADAMRRRRRSVAAAPYVTDTHYKTPPPRSDLEAALRSALARKEWLRVNELLSQLRTLAVPISGGVLDVAMRTLLRMNGEVVPVDPDLDMNPSSAAPGSSENSSSSCSDDERQLGPNDAMILPSSSTVSSPNISRLHQQLHLLPPSGGRMTLPSSSSSSRRASGGLILVPASSLPAAATPAVLQDSGGGGGGGDWRNAFSSVMPTAKPNGNKNKSVKFNPYTKMPFSHHQNPYMEVDRGDGDTSTDGYSSAMSTPGGGGAHQFLMGGSAPGSGTLNLRHNAASSPAASLSSTPHLSLAGFLADDHPTANALIKRLLEYPHYDTNYCGPVAVAVELGDVGCVRVLLRDRRFDPNTGCPVRMAVFMNRIDCMDLLLSHPRINPNRGAPLYNAVVQQKLWAVRSLVDHPNTQVNRYATGASTTPLLAAIRGCGNNNISSPLSSASLLNGGNAGGVGGNGGTSGGGVTSPPTAATDHHLHDDMIVVAPVVTTLSNRHNSSFLRPNASMTQEMTELPNSSSCLSALTSRHNGSVGGGGGGAEAISGGNHSASVARGASRTNNSGEDIARCIVQCSRVDVNKGFAIAPLQLAVVLGELEIVRWILTRPNAAPNRAIGVWPMPLEIALEQSDVEMTNILLSDPRVFVTEEMVNNLEATNNLPILQLIANLSQDVRIGYMWSMRCLAVVAAAIALWASALCEIVFIAAASHMDVRSYSLWIVGLNVLSCVVAAGALLRRKTRHSDGMGATTVSWYLAVVPFAPIPETVMAAHVVRWLFADVHDLYFRQKLFEVCHLLALVRGVCVLLPQCIVIAVAFAHAPAKLHGYAAATLFFNVVALFVCCVLRFLRIPRGPNMPPIEGGGQPAIQQQQGASLPYSSSNHNNIIGATAITWLHSFLPLARSLVKLLSDKTRLKRVHLERSAFPLDHTNVSLHISFLILGFSIHQQGYDEPQIIHFPQKKIKK</sequence>
<protein>
    <submittedName>
        <fullName evidence="3">Transmembrane protein, putative</fullName>
    </submittedName>
</protein>
<feature type="transmembrane region" description="Helical" evidence="2">
    <location>
        <begin position="807"/>
        <end position="829"/>
    </location>
</feature>